<dbReference type="EMBL" id="HBDX01004564">
    <property type="protein sequence ID" value="CAD8223207.1"/>
    <property type="molecule type" value="Transcribed_RNA"/>
</dbReference>
<evidence type="ECO:0000313" key="2">
    <source>
        <dbReference type="EMBL" id="CAD8223207.1"/>
    </source>
</evidence>
<feature type="region of interest" description="Disordered" evidence="1">
    <location>
        <begin position="1"/>
        <end position="32"/>
    </location>
</feature>
<name>A0A7R9XS23_9CHLO</name>
<reference evidence="2" key="1">
    <citation type="submission" date="2021-01" db="EMBL/GenBank/DDBJ databases">
        <authorList>
            <person name="Corre E."/>
            <person name="Pelletier E."/>
            <person name="Niang G."/>
            <person name="Scheremetjew M."/>
            <person name="Finn R."/>
            <person name="Kale V."/>
            <person name="Holt S."/>
            <person name="Cochrane G."/>
            <person name="Meng A."/>
            <person name="Brown T."/>
            <person name="Cohen L."/>
        </authorList>
    </citation>
    <scope>NUCLEOTIDE SEQUENCE</scope>
    <source>
        <strain evidence="2">Clade-A-BCC118000</strain>
    </source>
</reference>
<dbReference type="AlphaFoldDB" id="A0A7R9XS23"/>
<protein>
    <recommendedName>
        <fullName evidence="3">SGNH domain-containing protein</fullName>
    </recommendedName>
</protein>
<gene>
    <name evidence="2" type="ORF">OLUC0939_LOCUS3931</name>
</gene>
<dbReference type="SUPFAM" id="SSF52266">
    <property type="entry name" value="SGNH hydrolase"/>
    <property type="match status" value="1"/>
</dbReference>
<feature type="compositionally biased region" description="Basic residues" evidence="1">
    <location>
        <begin position="22"/>
        <end position="31"/>
    </location>
</feature>
<evidence type="ECO:0000256" key="1">
    <source>
        <dbReference type="SAM" id="MobiDB-lite"/>
    </source>
</evidence>
<evidence type="ECO:0008006" key="3">
    <source>
        <dbReference type="Google" id="ProtNLM"/>
    </source>
</evidence>
<organism evidence="2">
    <name type="scientific">Ostreococcus sp. 'lucimarinus'</name>
    <dbReference type="NCBI Taxonomy" id="242159"/>
    <lineage>
        <taxon>Eukaryota</taxon>
        <taxon>Viridiplantae</taxon>
        <taxon>Chlorophyta</taxon>
        <taxon>Mamiellophyceae</taxon>
        <taxon>Mamiellales</taxon>
        <taxon>Bathycoccaceae</taxon>
        <taxon>Ostreococcus</taxon>
    </lineage>
</organism>
<proteinExistence type="predicted"/>
<accession>A0A7R9XS23</accession>
<sequence>MRAWTLARTGCGDEDDAETRGRGRGGKRGRRGRENALAWVMREDVGETCGFGRLVAAARGNRVGKLIEGRRAAFLGDSGARNAYGGFVAATSDAWSDVSLTTKDGEKHRDWAHDLVGGAKATFTWAPYASDVVDALDAYGERDAPDLIVISTALWHVLHDESVSRYKTTMAALGARVRAIEAAHPKVVIVWIDAALVIRDKLVAEDKRVKFTDTNLARYAKIRDDQKSTRIVLPAGPAVRVRAREITALCGAECSVDGVHYRPVVYDAVAQIILNIARSRWR</sequence>